<protein>
    <recommendedName>
        <fullName evidence="1">DNA-binding phage zinc finger domain-containing protein</fullName>
    </recommendedName>
</protein>
<comment type="caution">
    <text evidence="2">The sequence shown here is derived from an EMBL/GenBank/DDBJ whole genome shotgun (WGS) entry which is preliminary data.</text>
</comment>
<sequence>MSSYPGESARRTLERARESVQKIHQAAIRHRDPNLHQLADEISEVALTLGHDAGPVQEWRACPVCGAEPGSHCLHKPGHEMVDGMHPERTRL</sequence>
<accession>A0ABP8SP42</accession>
<name>A0ABP8SP42_9ACTN</name>
<dbReference type="EMBL" id="BAABGU010000018">
    <property type="protein sequence ID" value="GAA4572044.1"/>
    <property type="molecule type" value="Genomic_DNA"/>
</dbReference>
<organism evidence="2 3">
    <name type="scientific">Micromonospora coerulea</name>
    <dbReference type="NCBI Taxonomy" id="47856"/>
    <lineage>
        <taxon>Bacteria</taxon>
        <taxon>Bacillati</taxon>
        <taxon>Actinomycetota</taxon>
        <taxon>Actinomycetes</taxon>
        <taxon>Micromonosporales</taxon>
        <taxon>Micromonosporaceae</taxon>
        <taxon>Micromonospora</taxon>
    </lineage>
</organism>
<proteinExistence type="predicted"/>
<dbReference type="Proteomes" id="UP001500307">
    <property type="component" value="Unassembled WGS sequence"/>
</dbReference>
<reference evidence="3" key="1">
    <citation type="journal article" date="2019" name="Int. J. Syst. Evol. Microbiol.">
        <title>The Global Catalogue of Microorganisms (GCM) 10K type strain sequencing project: providing services to taxonomists for standard genome sequencing and annotation.</title>
        <authorList>
            <consortium name="The Broad Institute Genomics Platform"/>
            <consortium name="The Broad Institute Genome Sequencing Center for Infectious Disease"/>
            <person name="Wu L."/>
            <person name="Ma J."/>
        </authorList>
    </citation>
    <scope>NUCLEOTIDE SEQUENCE [LARGE SCALE GENOMIC DNA]</scope>
    <source>
        <strain evidence="3">JCM 3175</strain>
    </source>
</reference>
<dbReference type="RefSeq" id="WP_428833252.1">
    <property type="nucleotide sequence ID" value="NZ_BAABGU010000018.1"/>
</dbReference>
<dbReference type="Pfam" id="PF24623">
    <property type="entry name" value="Phage_zn_bind_8"/>
    <property type="match status" value="1"/>
</dbReference>
<evidence type="ECO:0000313" key="2">
    <source>
        <dbReference type="EMBL" id="GAA4572044.1"/>
    </source>
</evidence>
<feature type="domain" description="DNA-binding phage zinc finger" evidence="1">
    <location>
        <begin position="48"/>
        <end position="92"/>
    </location>
</feature>
<dbReference type="InterPro" id="IPR056911">
    <property type="entry name" value="Phage_Znf_bind_put"/>
</dbReference>
<keyword evidence="3" id="KW-1185">Reference proteome</keyword>
<gene>
    <name evidence="2" type="ORF">GCM10023176_34080</name>
</gene>
<evidence type="ECO:0000313" key="3">
    <source>
        <dbReference type="Proteomes" id="UP001500307"/>
    </source>
</evidence>
<evidence type="ECO:0000259" key="1">
    <source>
        <dbReference type="Pfam" id="PF24623"/>
    </source>
</evidence>